<dbReference type="RefSeq" id="WP_019211774.1">
    <property type="nucleotide sequence ID" value="NZ_CWJI01000014.1"/>
</dbReference>
<evidence type="ECO:0000259" key="2">
    <source>
        <dbReference type="Pfam" id="PF02894"/>
    </source>
</evidence>
<protein>
    <submittedName>
        <fullName evidence="3">Oxidoreductase, NAD-binding</fullName>
        <ecNumber evidence="3">1.-.-.-</ecNumber>
    </submittedName>
</protein>
<gene>
    <name evidence="3" type="primary">ycjS</name>
    <name evidence="3" type="ORF">ERS008476_03518</name>
</gene>
<dbReference type="Gene3D" id="3.40.50.720">
    <property type="entry name" value="NAD(P)-binding Rossmann-like Domain"/>
    <property type="match status" value="1"/>
</dbReference>
<organism evidence="3 4">
    <name type="scientific">Yersinia intermedia</name>
    <dbReference type="NCBI Taxonomy" id="631"/>
    <lineage>
        <taxon>Bacteria</taxon>
        <taxon>Pseudomonadati</taxon>
        <taxon>Pseudomonadota</taxon>
        <taxon>Gammaproteobacteria</taxon>
        <taxon>Enterobacterales</taxon>
        <taxon>Yersiniaceae</taxon>
        <taxon>Yersinia</taxon>
    </lineage>
</organism>
<name>A0A0H5LZ40_YERIN</name>
<dbReference type="EMBL" id="CWJI01000014">
    <property type="protein sequence ID" value="CRY56474.1"/>
    <property type="molecule type" value="Genomic_DNA"/>
</dbReference>
<dbReference type="InterPro" id="IPR000683">
    <property type="entry name" value="Gfo/Idh/MocA-like_OxRdtase_N"/>
</dbReference>
<sequence>MKTYALVGTGGRSGMYLEAIATTYRQTARLVALCDSNQTRMDYANRNLEKWGHPAVTTWKAADFEQMITQHRPDIVIVTSVDRTHDRYIIRAMELGCDVITEKPMTIDAERCLAIVETVEKTGRDLRVTFNYRYAPHHSKLRELILNGTVGDIFSVHFEWLLNTQHGADYFRRWHRDKRNSGGLLVHKSTHHFDLVNFWLDSVPEFVFAQGDLRFYGKENAENRGVTDFYPRCHNAPHARNDPFALHMAERDMLKSLYLDAEHEDGYLRDQSVFSDGISIEDTLAVMVKYRNKTLLTYSLNAYQPWEGLNIAFNGSKGRLEMKLVENSYVNGGGERKEEGSLMDCEITWYPMFGAPERIAVEYGQGGHGGGDALILAELFGNPGPDPLKRRADSHAGAMSILTGICGNLSMQHNQPIFIDQLPVGRKLLSRHNREQ</sequence>
<dbReference type="PANTHER" id="PTHR43377:SF2">
    <property type="entry name" value="BINDING ROSSMANN FOLD OXIDOREDUCTASE, PUTATIVE (AFU_ORTHOLOGUE AFUA_4G00560)-RELATED"/>
    <property type="match status" value="1"/>
</dbReference>
<reference evidence="4" key="1">
    <citation type="submission" date="2015-03" db="EMBL/GenBank/DDBJ databases">
        <authorList>
            <consortium name="Pathogen Informatics"/>
        </authorList>
    </citation>
    <scope>NUCLEOTIDE SEQUENCE [LARGE SCALE GENOMIC DNA]</scope>
    <source>
        <strain evidence="4">R148</strain>
    </source>
</reference>
<dbReference type="Pfam" id="PF02894">
    <property type="entry name" value="GFO_IDH_MocA_C"/>
    <property type="match status" value="1"/>
</dbReference>
<dbReference type="AlphaFoldDB" id="A0A0H5LZ40"/>
<dbReference type="InterPro" id="IPR004104">
    <property type="entry name" value="Gfo/Idh/MocA-like_OxRdtase_C"/>
</dbReference>
<feature type="domain" description="Gfo/Idh/MocA-like oxidoreductase N-terminal" evidence="1">
    <location>
        <begin position="3"/>
        <end position="129"/>
    </location>
</feature>
<evidence type="ECO:0000313" key="3">
    <source>
        <dbReference type="EMBL" id="CRY56474.1"/>
    </source>
</evidence>
<proteinExistence type="predicted"/>
<dbReference type="PANTHER" id="PTHR43377">
    <property type="entry name" value="BILIVERDIN REDUCTASE A"/>
    <property type="match status" value="1"/>
</dbReference>
<dbReference type="InterPro" id="IPR036291">
    <property type="entry name" value="NAD(P)-bd_dom_sf"/>
</dbReference>
<dbReference type="GO" id="GO:0016491">
    <property type="term" value="F:oxidoreductase activity"/>
    <property type="evidence" value="ECO:0007669"/>
    <property type="project" value="UniProtKB-KW"/>
</dbReference>
<dbReference type="SUPFAM" id="SSF55347">
    <property type="entry name" value="Glyceraldehyde-3-phosphate dehydrogenase-like, C-terminal domain"/>
    <property type="match status" value="1"/>
</dbReference>
<dbReference type="GeneID" id="61816427"/>
<dbReference type="SUPFAM" id="SSF51735">
    <property type="entry name" value="NAD(P)-binding Rossmann-fold domains"/>
    <property type="match status" value="1"/>
</dbReference>
<dbReference type="Proteomes" id="UP000043316">
    <property type="component" value="Unassembled WGS sequence"/>
</dbReference>
<keyword evidence="3" id="KW-0560">Oxidoreductase</keyword>
<evidence type="ECO:0000313" key="4">
    <source>
        <dbReference type="Proteomes" id="UP000043316"/>
    </source>
</evidence>
<accession>A0A0H5LZ40</accession>
<evidence type="ECO:0000259" key="1">
    <source>
        <dbReference type="Pfam" id="PF01408"/>
    </source>
</evidence>
<dbReference type="GO" id="GO:0000166">
    <property type="term" value="F:nucleotide binding"/>
    <property type="evidence" value="ECO:0007669"/>
    <property type="project" value="InterPro"/>
</dbReference>
<dbReference type="InterPro" id="IPR051450">
    <property type="entry name" value="Gfo/Idh/MocA_Oxidoreductases"/>
</dbReference>
<feature type="domain" description="Gfo/Idh/MocA-like oxidoreductase C-terminal" evidence="2">
    <location>
        <begin position="142"/>
        <end position="416"/>
    </location>
</feature>
<dbReference type="EC" id="1.-.-.-" evidence="3"/>
<dbReference type="Pfam" id="PF01408">
    <property type="entry name" value="GFO_IDH_MocA"/>
    <property type="match status" value="1"/>
</dbReference>
<dbReference type="Gene3D" id="3.30.360.10">
    <property type="entry name" value="Dihydrodipicolinate Reductase, domain 2"/>
    <property type="match status" value="1"/>
</dbReference>